<evidence type="ECO:0000256" key="5">
    <source>
        <dbReference type="ARBA" id="ARBA00022833"/>
    </source>
</evidence>
<dbReference type="SUPFAM" id="SSF57667">
    <property type="entry name" value="beta-beta-alpha zinc fingers"/>
    <property type="match status" value="3"/>
</dbReference>
<feature type="domain" description="C2H2-type" evidence="8">
    <location>
        <begin position="259"/>
        <end position="286"/>
    </location>
</feature>
<keyword evidence="4 7" id="KW-0863">Zinc-finger</keyword>
<gene>
    <name evidence="9" type="ORF">Bpfe_019227</name>
</gene>
<evidence type="ECO:0000313" key="10">
    <source>
        <dbReference type="Proteomes" id="UP001233172"/>
    </source>
</evidence>
<evidence type="ECO:0000313" key="9">
    <source>
        <dbReference type="EMBL" id="KAK0051281.1"/>
    </source>
</evidence>
<dbReference type="Proteomes" id="UP001233172">
    <property type="component" value="Unassembled WGS sequence"/>
</dbReference>
<dbReference type="InterPro" id="IPR013087">
    <property type="entry name" value="Znf_C2H2_type"/>
</dbReference>
<keyword evidence="2" id="KW-0479">Metal-binding</keyword>
<accession>A0AAD8BBA9</accession>
<feature type="domain" description="C2H2-type" evidence="8">
    <location>
        <begin position="63"/>
        <end position="90"/>
    </location>
</feature>
<proteinExistence type="predicted"/>
<dbReference type="SMART" id="SM00355">
    <property type="entry name" value="ZnF_C2H2"/>
    <property type="match status" value="9"/>
</dbReference>
<dbReference type="FunFam" id="3.30.160.60:FF:000145">
    <property type="entry name" value="Zinc finger protein 574"/>
    <property type="match status" value="1"/>
</dbReference>
<evidence type="ECO:0000256" key="1">
    <source>
        <dbReference type="ARBA" id="ARBA00004123"/>
    </source>
</evidence>
<dbReference type="PANTHER" id="PTHR24379">
    <property type="entry name" value="KRAB AND ZINC FINGER DOMAIN-CONTAINING"/>
    <property type="match status" value="1"/>
</dbReference>
<reference evidence="9" key="1">
    <citation type="journal article" date="2023" name="PLoS Negl. Trop. Dis.">
        <title>A genome sequence for Biomphalaria pfeifferi, the major vector snail for the human-infecting parasite Schistosoma mansoni.</title>
        <authorList>
            <person name="Bu L."/>
            <person name="Lu L."/>
            <person name="Laidemitt M.R."/>
            <person name="Zhang S.M."/>
            <person name="Mutuku M."/>
            <person name="Mkoji G."/>
            <person name="Steinauer M."/>
            <person name="Loker E.S."/>
        </authorList>
    </citation>
    <scope>NUCLEOTIDE SEQUENCE</scope>
    <source>
        <strain evidence="9">KasaAsao</strain>
    </source>
</reference>
<feature type="domain" description="C2H2-type" evidence="8">
    <location>
        <begin position="90"/>
        <end position="118"/>
    </location>
</feature>
<dbReference type="PROSITE" id="PS00028">
    <property type="entry name" value="ZINC_FINGER_C2H2_1"/>
    <property type="match status" value="6"/>
</dbReference>
<evidence type="ECO:0000256" key="7">
    <source>
        <dbReference type="PROSITE-ProRule" id="PRU00042"/>
    </source>
</evidence>
<dbReference type="EMBL" id="JASAOG010000105">
    <property type="protein sequence ID" value="KAK0051281.1"/>
    <property type="molecule type" value="Genomic_DNA"/>
</dbReference>
<feature type="domain" description="C2H2-type" evidence="8">
    <location>
        <begin position="404"/>
        <end position="427"/>
    </location>
</feature>
<dbReference type="Pfam" id="PF00096">
    <property type="entry name" value="zf-C2H2"/>
    <property type="match status" value="2"/>
</dbReference>
<name>A0AAD8BBA9_BIOPF</name>
<dbReference type="AlphaFoldDB" id="A0AAD8BBA9"/>
<dbReference type="Pfam" id="PF12874">
    <property type="entry name" value="zf-met"/>
    <property type="match status" value="2"/>
</dbReference>
<keyword evidence="6" id="KW-0539">Nucleus</keyword>
<feature type="domain" description="C2H2-type" evidence="8">
    <location>
        <begin position="174"/>
        <end position="201"/>
    </location>
</feature>
<dbReference type="PANTHER" id="PTHR24379:SF121">
    <property type="entry name" value="C2H2-TYPE DOMAIN-CONTAINING PROTEIN"/>
    <property type="match status" value="1"/>
</dbReference>
<dbReference type="GO" id="GO:0008270">
    <property type="term" value="F:zinc ion binding"/>
    <property type="evidence" value="ECO:0007669"/>
    <property type="project" value="UniProtKB-KW"/>
</dbReference>
<comment type="caution">
    <text evidence="9">The sequence shown here is derived from an EMBL/GenBank/DDBJ whole genome shotgun (WGS) entry which is preliminary data.</text>
</comment>
<keyword evidence="3" id="KW-0677">Repeat</keyword>
<evidence type="ECO:0000256" key="4">
    <source>
        <dbReference type="ARBA" id="ARBA00022771"/>
    </source>
</evidence>
<keyword evidence="10" id="KW-1185">Reference proteome</keyword>
<dbReference type="PROSITE" id="PS50157">
    <property type="entry name" value="ZINC_FINGER_C2H2_2"/>
    <property type="match status" value="6"/>
</dbReference>
<dbReference type="InterPro" id="IPR036236">
    <property type="entry name" value="Znf_C2H2_sf"/>
</dbReference>
<dbReference type="GO" id="GO:0005634">
    <property type="term" value="C:nucleus"/>
    <property type="evidence" value="ECO:0007669"/>
    <property type="project" value="UniProtKB-SubCell"/>
</dbReference>
<organism evidence="9 10">
    <name type="scientific">Biomphalaria pfeifferi</name>
    <name type="common">Bloodfluke planorb</name>
    <name type="synonym">Freshwater snail</name>
    <dbReference type="NCBI Taxonomy" id="112525"/>
    <lineage>
        <taxon>Eukaryota</taxon>
        <taxon>Metazoa</taxon>
        <taxon>Spiralia</taxon>
        <taxon>Lophotrochozoa</taxon>
        <taxon>Mollusca</taxon>
        <taxon>Gastropoda</taxon>
        <taxon>Heterobranchia</taxon>
        <taxon>Euthyneura</taxon>
        <taxon>Panpulmonata</taxon>
        <taxon>Hygrophila</taxon>
        <taxon>Lymnaeoidea</taxon>
        <taxon>Planorbidae</taxon>
        <taxon>Biomphalaria</taxon>
    </lineage>
</organism>
<evidence type="ECO:0000256" key="2">
    <source>
        <dbReference type="ARBA" id="ARBA00022723"/>
    </source>
</evidence>
<protein>
    <submittedName>
        <fullName evidence="9">Transcription factor hamlet-like isoform X15</fullName>
    </submittedName>
</protein>
<reference evidence="9" key="2">
    <citation type="submission" date="2023-04" db="EMBL/GenBank/DDBJ databases">
        <authorList>
            <person name="Bu L."/>
            <person name="Lu L."/>
            <person name="Laidemitt M.R."/>
            <person name="Zhang S.M."/>
            <person name="Mutuku M."/>
            <person name="Mkoji G."/>
            <person name="Steinauer M."/>
            <person name="Loker E.S."/>
        </authorList>
    </citation>
    <scope>NUCLEOTIDE SEQUENCE</scope>
    <source>
        <strain evidence="9">KasaAsao</strain>
        <tissue evidence="9">Whole Snail</tissue>
    </source>
</reference>
<dbReference type="Gene3D" id="3.30.160.60">
    <property type="entry name" value="Classic Zinc Finger"/>
    <property type="match status" value="4"/>
</dbReference>
<evidence type="ECO:0000256" key="6">
    <source>
        <dbReference type="ARBA" id="ARBA00023242"/>
    </source>
</evidence>
<evidence type="ECO:0000256" key="3">
    <source>
        <dbReference type="ARBA" id="ARBA00022737"/>
    </source>
</evidence>
<feature type="domain" description="C2H2-type" evidence="8">
    <location>
        <begin position="377"/>
        <end position="404"/>
    </location>
</feature>
<sequence length="453" mass="51693">MFFVAGPEKLASEKASHSTSVSIKCVTSLDRVSPASHQLKVFGSNRLMEDYVDTYRQNPDKPYWCQMCNKGFQSLTGFQLHMQAHQGRKFMCTICDARFNQKVHLKTHLRGIHRAAQCIQCSEVNTVPSGPRFGLIKSANRNLLAWCEKCQLSIPSGKLYNRHVSHRHPELLPYSCHICGQGFQTKSGQHLHLQCHAECKDQSQRSAHGLHAEVSRLGPSSSFGSAVPVVWCSYCNLRLPSHKAYQKHLCEHHQEALPFRCELCGKAFYIKDHLRLHMRSHRGRVFPCDLCNSKPDFSKYNEYQFIKRKFFCVPGGLDQRKPRRHPSLQDLPTVLSPGRPTALEGKLIYCPNCPQAVTSIAEYEYHRAACSAAYMPFHCDICGKGLQTKGGLHLHMATHGDRKFFCPVCDSKFKFKHHLKNHLKCIHKLLPCSSCSQTFQSKEEYVQHIFHCK</sequence>
<keyword evidence="5" id="KW-0862">Zinc</keyword>
<comment type="subcellular location">
    <subcellularLocation>
        <location evidence="1">Nucleus</location>
    </subcellularLocation>
</comment>
<evidence type="ECO:0000259" key="8">
    <source>
        <dbReference type="PROSITE" id="PS50157"/>
    </source>
</evidence>